<dbReference type="Proteomes" id="UP000215914">
    <property type="component" value="Chromosome 13"/>
</dbReference>
<dbReference type="Gramene" id="mRNA:HanXRQr2_Chr15g0696981">
    <property type="protein sequence ID" value="mRNA:HanXRQr2_Chr15g0696981"/>
    <property type="gene ID" value="HanXRQr2_Chr15g0696981"/>
</dbReference>
<reference evidence="2" key="2">
    <citation type="submission" date="2017-02" db="EMBL/GenBank/DDBJ databases">
        <title>Sunflower complete genome.</title>
        <authorList>
            <person name="Langlade N."/>
            <person name="Munos S."/>
        </authorList>
    </citation>
    <scope>NUCLEOTIDE SEQUENCE [LARGE SCALE GENOMIC DNA]</scope>
    <source>
        <tissue evidence="2">Leaves</tissue>
    </source>
</reference>
<accession>A0A251SRS8</accession>
<protein>
    <submittedName>
        <fullName evidence="2">Uncharacterized protein</fullName>
    </submittedName>
</protein>
<reference evidence="1 3" key="1">
    <citation type="journal article" date="2017" name="Nature">
        <title>The sunflower genome provides insights into oil metabolism, flowering and Asterid evolution.</title>
        <authorList>
            <person name="Badouin H."/>
            <person name="Gouzy J."/>
            <person name="Grassa C.J."/>
            <person name="Murat F."/>
            <person name="Staton S.E."/>
            <person name="Cottret L."/>
            <person name="Lelandais-Briere C."/>
            <person name="Owens G.L."/>
            <person name="Carrere S."/>
            <person name="Mayjonade B."/>
            <person name="Legrand L."/>
            <person name="Gill N."/>
            <person name="Kane N.C."/>
            <person name="Bowers J.E."/>
            <person name="Hubner S."/>
            <person name="Bellec A."/>
            <person name="Berard A."/>
            <person name="Berges H."/>
            <person name="Blanchet N."/>
            <person name="Boniface M.C."/>
            <person name="Brunel D."/>
            <person name="Catrice O."/>
            <person name="Chaidir N."/>
            <person name="Claudel C."/>
            <person name="Donnadieu C."/>
            <person name="Faraut T."/>
            <person name="Fievet G."/>
            <person name="Helmstetter N."/>
            <person name="King M."/>
            <person name="Knapp S.J."/>
            <person name="Lai Z."/>
            <person name="Le Paslier M.C."/>
            <person name="Lippi Y."/>
            <person name="Lorenzon L."/>
            <person name="Mandel J.R."/>
            <person name="Marage G."/>
            <person name="Marchand G."/>
            <person name="Marquand E."/>
            <person name="Bret-Mestries E."/>
            <person name="Morien E."/>
            <person name="Nambeesan S."/>
            <person name="Nguyen T."/>
            <person name="Pegot-Espagnet P."/>
            <person name="Pouilly N."/>
            <person name="Raftis F."/>
            <person name="Sallet E."/>
            <person name="Schiex T."/>
            <person name="Thomas J."/>
            <person name="Vandecasteele C."/>
            <person name="Vares D."/>
            <person name="Vear F."/>
            <person name="Vautrin S."/>
            <person name="Crespi M."/>
            <person name="Mangin B."/>
            <person name="Burke J.M."/>
            <person name="Salse J."/>
            <person name="Munos S."/>
            <person name="Vincourt P."/>
            <person name="Rieseberg L.H."/>
            <person name="Langlade N.B."/>
        </authorList>
    </citation>
    <scope>NUCLEOTIDE SEQUENCE [LARGE SCALE GENOMIC DNA]</scope>
    <source>
        <strain evidence="3">cv. SF193</strain>
        <tissue evidence="1">Leaves</tissue>
    </source>
</reference>
<gene>
    <name evidence="2" type="ORF">HannXRQ_Chr13g0397341</name>
    <name evidence="1" type="ORF">HanXRQr2_Chr15g0696981</name>
</gene>
<name>A0A251SRS8_HELAN</name>
<dbReference type="EMBL" id="MNCJ02000330">
    <property type="protein sequence ID" value="KAF5764865.1"/>
    <property type="molecule type" value="Genomic_DNA"/>
</dbReference>
<proteinExistence type="predicted"/>
<keyword evidence="3" id="KW-1185">Reference proteome</keyword>
<sequence>MRIDKQGSRRRHLFAYSETFRPSSFVLFGIRSLELSHALLSITRLPEFRQSIGTVEIGEQTGNPPTLFG</sequence>
<evidence type="ECO:0000313" key="1">
    <source>
        <dbReference type="EMBL" id="KAF5764865.1"/>
    </source>
</evidence>
<organism evidence="2 3">
    <name type="scientific">Helianthus annuus</name>
    <name type="common">Common sunflower</name>
    <dbReference type="NCBI Taxonomy" id="4232"/>
    <lineage>
        <taxon>Eukaryota</taxon>
        <taxon>Viridiplantae</taxon>
        <taxon>Streptophyta</taxon>
        <taxon>Embryophyta</taxon>
        <taxon>Tracheophyta</taxon>
        <taxon>Spermatophyta</taxon>
        <taxon>Magnoliopsida</taxon>
        <taxon>eudicotyledons</taxon>
        <taxon>Gunneridae</taxon>
        <taxon>Pentapetalae</taxon>
        <taxon>asterids</taxon>
        <taxon>campanulids</taxon>
        <taxon>Asterales</taxon>
        <taxon>Asteraceae</taxon>
        <taxon>Asteroideae</taxon>
        <taxon>Heliantheae alliance</taxon>
        <taxon>Heliantheae</taxon>
        <taxon>Helianthus</taxon>
    </lineage>
</organism>
<evidence type="ECO:0000313" key="2">
    <source>
        <dbReference type="EMBL" id="OTG01006.1"/>
    </source>
</evidence>
<evidence type="ECO:0000313" key="3">
    <source>
        <dbReference type="Proteomes" id="UP000215914"/>
    </source>
</evidence>
<dbReference type="AlphaFoldDB" id="A0A251SRS8"/>
<reference evidence="1" key="3">
    <citation type="submission" date="2020-06" db="EMBL/GenBank/DDBJ databases">
        <title>Helianthus annuus Genome sequencing and assembly Release 2.</title>
        <authorList>
            <person name="Gouzy J."/>
            <person name="Langlade N."/>
            <person name="Munos S."/>
        </authorList>
    </citation>
    <scope>NUCLEOTIDE SEQUENCE</scope>
    <source>
        <tissue evidence="1">Leaves</tissue>
    </source>
</reference>
<dbReference type="InParanoid" id="A0A251SRS8"/>
<dbReference type="EMBL" id="CM007902">
    <property type="protein sequence ID" value="OTG01006.1"/>
    <property type="molecule type" value="Genomic_DNA"/>
</dbReference>